<proteinExistence type="predicted"/>
<evidence type="ECO:0000313" key="4">
    <source>
        <dbReference type="EMBL" id="KAK2155484.1"/>
    </source>
</evidence>
<keyword evidence="2" id="KW-0812">Transmembrane</keyword>
<comment type="subcellular location">
    <subcellularLocation>
        <location evidence="1">Membrane</location>
        <topology evidence="1">Multi-pass membrane protein</topology>
    </subcellularLocation>
</comment>
<dbReference type="GO" id="GO:0004100">
    <property type="term" value="F:chitin synthase activity"/>
    <property type="evidence" value="ECO:0007669"/>
    <property type="project" value="InterPro"/>
</dbReference>
<dbReference type="InterPro" id="IPR004835">
    <property type="entry name" value="Chitin_synth"/>
</dbReference>
<gene>
    <name evidence="4" type="ORF">NP493_2068g00006</name>
</gene>
<dbReference type="Proteomes" id="UP001209878">
    <property type="component" value="Unassembled WGS sequence"/>
</dbReference>
<comment type="caution">
    <text evidence="4">The sequence shown here is derived from an EMBL/GenBank/DDBJ whole genome shotgun (WGS) entry which is preliminary data.</text>
</comment>
<evidence type="ECO:0000313" key="5">
    <source>
        <dbReference type="Proteomes" id="UP001209878"/>
    </source>
</evidence>
<protein>
    <recommendedName>
        <fullName evidence="6">Chitin synthase</fullName>
    </recommendedName>
</protein>
<evidence type="ECO:0000256" key="1">
    <source>
        <dbReference type="ARBA" id="ARBA00004141"/>
    </source>
</evidence>
<dbReference type="GO" id="GO:0006031">
    <property type="term" value="P:chitin biosynthetic process"/>
    <property type="evidence" value="ECO:0007669"/>
    <property type="project" value="TreeGrafter"/>
</dbReference>
<organism evidence="4 5">
    <name type="scientific">Ridgeia piscesae</name>
    <name type="common">Tubeworm</name>
    <dbReference type="NCBI Taxonomy" id="27915"/>
    <lineage>
        <taxon>Eukaryota</taxon>
        <taxon>Metazoa</taxon>
        <taxon>Spiralia</taxon>
        <taxon>Lophotrochozoa</taxon>
        <taxon>Annelida</taxon>
        <taxon>Polychaeta</taxon>
        <taxon>Sedentaria</taxon>
        <taxon>Canalipalpata</taxon>
        <taxon>Sabellida</taxon>
        <taxon>Siboglinidae</taxon>
        <taxon>Ridgeia</taxon>
    </lineage>
</organism>
<evidence type="ECO:0008006" key="6">
    <source>
        <dbReference type="Google" id="ProtNLM"/>
    </source>
</evidence>
<name>A0AAD9N5X2_RIDPI</name>
<reference evidence="4" key="1">
    <citation type="journal article" date="2023" name="Mol. Biol. Evol.">
        <title>Third-Generation Sequencing Reveals the Adaptive Role of the Epigenome in Three Deep-Sea Polychaetes.</title>
        <authorList>
            <person name="Perez M."/>
            <person name="Aroh O."/>
            <person name="Sun Y."/>
            <person name="Lan Y."/>
            <person name="Juniper S.K."/>
            <person name="Young C.R."/>
            <person name="Angers B."/>
            <person name="Qian P.Y."/>
        </authorList>
    </citation>
    <scope>NUCLEOTIDE SEQUENCE</scope>
    <source>
        <strain evidence="4">R07B-5</strain>
    </source>
</reference>
<keyword evidence="3" id="KW-0472">Membrane</keyword>
<dbReference type="PANTHER" id="PTHR22914">
    <property type="entry name" value="CHITIN SYNTHASE"/>
    <property type="match status" value="1"/>
</dbReference>
<dbReference type="AlphaFoldDB" id="A0AAD9N5X2"/>
<sequence>MFMGPLVVQSMLLNRRTDDGEMKVSNTGEHSMPDTYTLTTTAGGEVVYPEEKNREGVTPIIYACATMWHENKQEMIQLLKSVFRMDVEQSARHLAMKYFHQVDPDYYKFEAHVFFDDAMEFNDDDERTVNTFVKLLVECMDEAASSVMENEMAMPPPVLTPTPYGGRLTWTLPGKTIFVAHLKDKLRIRHLKRWSQVMYMYYLLGFKLFGDQEGEFMKMVTKQTSNIKELRRQANESDHFGKSKIFHNMDNQILSQAENTYILALDGDVDFKPEAVRLLVDRMRKNHKTGAACGRIHPIGTG</sequence>
<dbReference type="GO" id="GO:0071944">
    <property type="term" value="C:cell periphery"/>
    <property type="evidence" value="ECO:0007669"/>
    <property type="project" value="TreeGrafter"/>
</dbReference>
<dbReference type="GO" id="GO:0016020">
    <property type="term" value="C:membrane"/>
    <property type="evidence" value="ECO:0007669"/>
    <property type="project" value="UniProtKB-SubCell"/>
</dbReference>
<dbReference type="PANTHER" id="PTHR22914:SF42">
    <property type="entry name" value="CHITIN SYNTHASE"/>
    <property type="match status" value="1"/>
</dbReference>
<evidence type="ECO:0000256" key="3">
    <source>
        <dbReference type="ARBA" id="ARBA00023136"/>
    </source>
</evidence>
<evidence type="ECO:0000256" key="2">
    <source>
        <dbReference type="ARBA" id="ARBA00022692"/>
    </source>
</evidence>
<accession>A0AAD9N5X2</accession>
<dbReference type="EMBL" id="JAODUO010002066">
    <property type="protein sequence ID" value="KAK2155484.1"/>
    <property type="molecule type" value="Genomic_DNA"/>
</dbReference>
<keyword evidence="5" id="KW-1185">Reference proteome</keyword>